<evidence type="ECO:0000313" key="1">
    <source>
        <dbReference type="EMBL" id="KAH7113092.1"/>
    </source>
</evidence>
<protein>
    <submittedName>
        <fullName evidence="1">Uncharacterized protein</fullName>
    </submittedName>
</protein>
<proteinExistence type="predicted"/>
<evidence type="ECO:0000313" key="2">
    <source>
        <dbReference type="Proteomes" id="UP000738349"/>
    </source>
</evidence>
<dbReference type="EMBL" id="JAGMUV010000036">
    <property type="protein sequence ID" value="KAH7113092.1"/>
    <property type="molecule type" value="Genomic_DNA"/>
</dbReference>
<organism evidence="1 2">
    <name type="scientific">Dactylonectria macrodidyma</name>
    <dbReference type="NCBI Taxonomy" id="307937"/>
    <lineage>
        <taxon>Eukaryota</taxon>
        <taxon>Fungi</taxon>
        <taxon>Dikarya</taxon>
        <taxon>Ascomycota</taxon>
        <taxon>Pezizomycotina</taxon>
        <taxon>Sordariomycetes</taxon>
        <taxon>Hypocreomycetidae</taxon>
        <taxon>Hypocreales</taxon>
        <taxon>Nectriaceae</taxon>
        <taxon>Dactylonectria</taxon>
    </lineage>
</organism>
<name>A0A9P9D5X5_9HYPO</name>
<comment type="caution">
    <text evidence="1">The sequence shown here is derived from an EMBL/GenBank/DDBJ whole genome shotgun (WGS) entry which is preliminary data.</text>
</comment>
<gene>
    <name evidence="1" type="ORF">EDB81DRAFT_768207</name>
</gene>
<dbReference type="AlphaFoldDB" id="A0A9P9D5X5"/>
<reference evidence="1" key="1">
    <citation type="journal article" date="2021" name="Nat. Commun.">
        <title>Genetic determinants of endophytism in the Arabidopsis root mycobiome.</title>
        <authorList>
            <person name="Mesny F."/>
            <person name="Miyauchi S."/>
            <person name="Thiergart T."/>
            <person name="Pickel B."/>
            <person name="Atanasova L."/>
            <person name="Karlsson M."/>
            <person name="Huettel B."/>
            <person name="Barry K.W."/>
            <person name="Haridas S."/>
            <person name="Chen C."/>
            <person name="Bauer D."/>
            <person name="Andreopoulos W."/>
            <person name="Pangilinan J."/>
            <person name="LaButti K."/>
            <person name="Riley R."/>
            <person name="Lipzen A."/>
            <person name="Clum A."/>
            <person name="Drula E."/>
            <person name="Henrissat B."/>
            <person name="Kohler A."/>
            <person name="Grigoriev I.V."/>
            <person name="Martin F.M."/>
            <person name="Hacquard S."/>
        </authorList>
    </citation>
    <scope>NUCLEOTIDE SEQUENCE</scope>
    <source>
        <strain evidence="1">MPI-CAGE-AT-0147</strain>
    </source>
</reference>
<dbReference type="Proteomes" id="UP000738349">
    <property type="component" value="Unassembled WGS sequence"/>
</dbReference>
<accession>A0A9P9D5X5</accession>
<keyword evidence="2" id="KW-1185">Reference proteome</keyword>
<sequence>MPASEPTRSTSSLTRYLQFATKAAPSTLAAWGSPSLWPILPRAWRTLVGPEEAICLLERIILPEQSPFKVQSFLELPRLVELRVFLSKVPEDYYPPEASEFRHHCPTDHCDLWYEKYSPWPNREKPLCPACGWAMQFTNVGILGLAPHQDLMGFMITYDSLLPMFPSAEEIRRARNPIIRFIRDPDQPQQMTIDDPWNPTFQGGGPSLKEANSEADRLRELDIPDRIVLDPELGMLLSRLPLMVVSVRQQCQHQ</sequence>